<protein>
    <submittedName>
        <fullName evidence="2">Uncharacterized protein</fullName>
    </submittedName>
</protein>
<feature type="compositionally biased region" description="Basic and acidic residues" evidence="1">
    <location>
        <begin position="1"/>
        <end position="21"/>
    </location>
</feature>
<feature type="compositionally biased region" description="Basic residues" evidence="1">
    <location>
        <begin position="22"/>
        <end position="37"/>
    </location>
</feature>
<evidence type="ECO:0000313" key="2">
    <source>
        <dbReference type="EMBL" id="CAK7357505.1"/>
    </source>
</evidence>
<organism evidence="2 3">
    <name type="scientific">Dovyalis caffra</name>
    <dbReference type="NCBI Taxonomy" id="77055"/>
    <lineage>
        <taxon>Eukaryota</taxon>
        <taxon>Viridiplantae</taxon>
        <taxon>Streptophyta</taxon>
        <taxon>Embryophyta</taxon>
        <taxon>Tracheophyta</taxon>
        <taxon>Spermatophyta</taxon>
        <taxon>Magnoliopsida</taxon>
        <taxon>eudicotyledons</taxon>
        <taxon>Gunneridae</taxon>
        <taxon>Pentapetalae</taxon>
        <taxon>rosids</taxon>
        <taxon>fabids</taxon>
        <taxon>Malpighiales</taxon>
        <taxon>Salicaceae</taxon>
        <taxon>Flacourtieae</taxon>
        <taxon>Dovyalis</taxon>
    </lineage>
</organism>
<reference evidence="2 3" key="1">
    <citation type="submission" date="2024-01" db="EMBL/GenBank/DDBJ databases">
        <authorList>
            <person name="Waweru B."/>
        </authorList>
    </citation>
    <scope>NUCLEOTIDE SEQUENCE [LARGE SCALE GENOMIC DNA]</scope>
</reference>
<comment type="caution">
    <text evidence="2">The sequence shown here is derived from an EMBL/GenBank/DDBJ whole genome shotgun (WGS) entry which is preliminary data.</text>
</comment>
<name>A0AAV1STY7_9ROSI</name>
<sequence>MEKETANEAKKEMGKGKEIKQQKKKARKQLSRNKQQRAGRTDGYIIDLKGEPR</sequence>
<keyword evidence="3" id="KW-1185">Reference proteome</keyword>
<proteinExistence type="predicted"/>
<accession>A0AAV1STY7</accession>
<dbReference type="AlphaFoldDB" id="A0AAV1STY7"/>
<dbReference type="Proteomes" id="UP001314170">
    <property type="component" value="Unassembled WGS sequence"/>
</dbReference>
<dbReference type="EMBL" id="CAWUPB010001199">
    <property type="protein sequence ID" value="CAK7357505.1"/>
    <property type="molecule type" value="Genomic_DNA"/>
</dbReference>
<gene>
    <name evidence="2" type="ORF">DCAF_LOCUS27794</name>
</gene>
<feature type="region of interest" description="Disordered" evidence="1">
    <location>
        <begin position="1"/>
        <end position="53"/>
    </location>
</feature>
<evidence type="ECO:0000313" key="3">
    <source>
        <dbReference type="Proteomes" id="UP001314170"/>
    </source>
</evidence>
<evidence type="ECO:0000256" key="1">
    <source>
        <dbReference type="SAM" id="MobiDB-lite"/>
    </source>
</evidence>